<evidence type="ECO:0000256" key="1">
    <source>
        <dbReference type="ARBA" id="ARBA00007921"/>
    </source>
</evidence>
<dbReference type="InterPro" id="IPR005662">
    <property type="entry name" value="GTPase_Era-like"/>
</dbReference>
<dbReference type="Proteomes" id="UP000657177">
    <property type="component" value="Unassembled WGS sequence"/>
</dbReference>
<evidence type="ECO:0000256" key="7">
    <source>
        <dbReference type="PROSITE-ProRule" id="PRU01050"/>
    </source>
</evidence>
<dbReference type="Gene3D" id="3.30.300.20">
    <property type="match status" value="1"/>
</dbReference>
<evidence type="ECO:0000256" key="2">
    <source>
        <dbReference type="ARBA" id="ARBA00020484"/>
    </source>
</evidence>
<dbReference type="CDD" id="cd04163">
    <property type="entry name" value="Era"/>
    <property type="match status" value="1"/>
</dbReference>
<dbReference type="InterPro" id="IPR004044">
    <property type="entry name" value="KH_dom_type_2"/>
</dbReference>
<dbReference type="FunFam" id="3.30.300.20:FF:000003">
    <property type="entry name" value="GTPase Era"/>
    <property type="match status" value="1"/>
</dbReference>
<sequence length="297" mass="33573">MKGYRSGFIGVIGRPNVGKSTLLNKLAGEKLLIVSPKPQTTRERIRVILTTERAQLIFYDTPGIHKPLHKLGEQMNKTALTTFKLVDVLLWLVDTTQPPGRGDAWVAEALKKSGLPVLVAFNKSDLKPACPPEEFLAQMGVADWPWVRVSALTGEGLPELLARLEEAVPEGPQYYPEEMLTDRSESFIIGEYIREAVLHLAEEEIPHSTAVVMEEIKERPNGKVYIRASILVEKDSQKKILIGREGSLLKQIGQLSRAQIEKFLEKPVYLDLWVKTRKDWRDSLPALRELGYIEREE</sequence>
<evidence type="ECO:0000256" key="6">
    <source>
        <dbReference type="HAMAP-Rule" id="MF_00367"/>
    </source>
</evidence>
<gene>
    <name evidence="6 11" type="primary">era</name>
    <name evidence="11" type="ORF">G5B42_05795</name>
</gene>
<protein>
    <recommendedName>
        <fullName evidence="2 6">GTPase Era</fullName>
    </recommendedName>
</protein>
<dbReference type="InterPro" id="IPR009019">
    <property type="entry name" value="KH_sf_prok-type"/>
</dbReference>
<proteinExistence type="inferred from homology"/>
<dbReference type="CDD" id="cd22534">
    <property type="entry name" value="KH-II_Era"/>
    <property type="match status" value="1"/>
</dbReference>
<keyword evidence="6" id="KW-0690">Ribosome biogenesis</keyword>
<dbReference type="GO" id="GO:0005886">
    <property type="term" value="C:plasma membrane"/>
    <property type="evidence" value="ECO:0007669"/>
    <property type="project" value="UniProtKB-SubCell"/>
</dbReference>
<dbReference type="GO" id="GO:0070181">
    <property type="term" value="F:small ribosomal subunit rRNA binding"/>
    <property type="evidence" value="ECO:0007669"/>
    <property type="project" value="UniProtKB-UniRule"/>
</dbReference>
<comment type="subcellular location">
    <subcellularLocation>
        <location evidence="6">Cytoplasm</location>
    </subcellularLocation>
    <subcellularLocation>
        <location evidence="6">Cell membrane</location>
        <topology evidence="6">Peripheral membrane protein</topology>
    </subcellularLocation>
</comment>
<feature type="binding site" evidence="6">
    <location>
        <begin position="122"/>
        <end position="125"/>
    </location>
    <ligand>
        <name>GTP</name>
        <dbReference type="ChEBI" id="CHEBI:37565"/>
    </ligand>
</feature>
<dbReference type="InterPro" id="IPR005225">
    <property type="entry name" value="Small_GTP-bd"/>
</dbReference>
<evidence type="ECO:0000313" key="11">
    <source>
        <dbReference type="EMBL" id="MBA2133053.1"/>
    </source>
</evidence>
<dbReference type="AlphaFoldDB" id="A0A8J6LMQ8"/>
<dbReference type="InterPro" id="IPR027417">
    <property type="entry name" value="P-loop_NTPase"/>
</dbReference>
<comment type="similarity">
    <text evidence="1 6 7 8">Belongs to the TRAFAC class TrmE-Era-EngA-EngB-Septin-like GTPase superfamily. Era GTPase family.</text>
</comment>
<dbReference type="GO" id="GO:0005829">
    <property type="term" value="C:cytosol"/>
    <property type="evidence" value="ECO:0007669"/>
    <property type="project" value="TreeGrafter"/>
</dbReference>
<dbReference type="PRINTS" id="PR00326">
    <property type="entry name" value="GTP1OBG"/>
</dbReference>
<dbReference type="InterPro" id="IPR006073">
    <property type="entry name" value="GTP-bd"/>
</dbReference>
<evidence type="ECO:0000259" key="9">
    <source>
        <dbReference type="PROSITE" id="PS50823"/>
    </source>
</evidence>
<keyword evidence="6" id="KW-0699">rRNA-binding</keyword>
<keyword evidence="6" id="KW-0472">Membrane</keyword>
<dbReference type="Pfam" id="PF07650">
    <property type="entry name" value="KH_2"/>
    <property type="match status" value="1"/>
</dbReference>
<keyword evidence="12" id="KW-1185">Reference proteome</keyword>
<dbReference type="PROSITE" id="PS51713">
    <property type="entry name" value="G_ERA"/>
    <property type="match status" value="1"/>
</dbReference>
<comment type="function">
    <text evidence="6">An essential GTPase that binds both GDP and GTP, with rapid nucleotide exchange. Plays a role in 16S rRNA processing and 30S ribosomal subunit biogenesis and possibly also in cell cycle regulation and energy metabolism.</text>
</comment>
<dbReference type="EMBL" id="JAAKDE010000010">
    <property type="protein sequence ID" value="MBA2133053.1"/>
    <property type="molecule type" value="Genomic_DNA"/>
</dbReference>
<keyword evidence="5 6" id="KW-0342">GTP-binding</keyword>
<evidence type="ECO:0000313" key="12">
    <source>
        <dbReference type="Proteomes" id="UP000657177"/>
    </source>
</evidence>
<dbReference type="GO" id="GO:0003924">
    <property type="term" value="F:GTPase activity"/>
    <property type="evidence" value="ECO:0007669"/>
    <property type="project" value="UniProtKB-UniRule"/>
</dbReference>
<dbReference type="NCBIfam" id="TIGR00436">
    <property type="entry name" value="era"/>
    <property type="match status" value="1"/>
</dbReference>
<reference evidence="11" key="1">
    <citation type="submission" date="2020-06" db="EMBL/GenBank/DDBJ databases">
        <title>Novel chitinolytic bacterium.</title>
        <authorList>
            <person name="Ungkulpasvich U."/>
            <person name="Kosugi A."/>
            <person name="Uke A."/>
        </authorList>
    </citation>
    <scope>NUCLEOTIDE SEQUENCE</scope>
    <source>
        <strain evidence="11">UUS1-1</strain>
    </source>
</reference>
<dbReference type="PROSITE" id="PS50823">
    <property type="entry name" value="KH_TYPE_2"/>
    <property type="match status" value="1"/>
</dbReference>
<dbReference type="PANTHER" id="PTHR42698">
    <property type="entry name" value="GTPASE ERA"/>
    <property type="match status" value="1"/>
</dbReference>
<dbReference type="RefSeq" id="WP_181339498.1">
    <property type="nucleotide sequence ID" value="NZ_JAAKDE010000010.1"/>
</dbReference>
<dbReference type="InterPro" id="IPR030388">
    <property type="entry name" value="G_ERA_dom"/>
</dbReference>
<feature type="region of interest" description="G1" evidence="7">
    <location>
        <begin position="13"/>
        <end position="20"/>
    </location>
</feature>
<dbReference type="NCBIfam" id="TIGR00231">
    <property type="entry name" value="small_GTP"/>
    <property type="match status" value="1"/>
</dbReference>
<feature type="region of interest" description="G5" evidence="7">
    <location>
        <begin position="149"/>
        <end position="151"/>
    </location>
</feature>
<keyword evidence="6" id="KW-0963">Cytoplasm</keyword>
<evidence type="ECO:0000259" key="10">
    <source>
        <dbReference type="PROSITE" id="PS51713"/>
    </source>
</evidence>
<evidence type="ECO:0000256" key="5">
    <source>
        <dbReference type="ARBA" id="ARBA00023134"/>
    </source>
</evidence>
<dbReference type="NCBIfam" id="NF000908">
    <property type="entry name" value="PRK00089.1"/>
    <property type="match status" value="1"/>
</dbReference>
<dbReference type="HAMAP" id="MF_00367">
    <property type="entry name" value="GTPase_Era"/>
    <property type="match status" value="1"/>
</dbReference>
<comment type="subunit">
    <text evidence="6">Monomer.</text>
</comment>
<feature type="region of interest" description="G3" evidence="7">
    <location>
        <begin position="60"/>
        <end position="63"/>
    </location>
</feature>
<dbReference type="GO" id="GO:0000028">
    <property type="term" value="P:ribosomal small subunit assembly"/>
    <property type="evidence" value="ECO:0007669"/>
    <property type="project" value="TreeGrafter"/>
</dbReference>
<dbReference type="GO" id="GO:0043024">
    <property type="term" value="F:ribosomal small subunit binding"/>
    <property type="evidence" value="ECO:0007669"/>
    <property type="project" value="TreeGrafter"/>
</dbReference>
<dbReference type="PANTHER" id="PTHR42698:SF1">
    <property type="entry name" value="GTPASE ERA, MITOCHONDRIAL"/>
    <property type="match status" value="1"/>
</dbReference>
<organism evidence="11 12">
    <name type="scientific">Capillibacterium thermochitinicola</name>
    <dbReference type="NCBI Taxonomy" id="2699427"/>
    <lineage>
        <taxon>Bacteria</taxon>
        <taxon>Bacillati</taxon>
        <taxon>Bacillota</taxon>
        <taxon>Capillibacterium</taxon>
    </lineage>
</organism>
<dbReference type="SUPFAM" id="SSF54814">
    <property type="entry name" value="Prokaryotic type KH domain (KH-domain type II)"/>
    <property type="match status" value="1"/>
</dbReference>
<evidence type="ECO:0000256" key="8">
    <source>
        <dbReference type="RuleBase" id="RU003761"/>
    </source>
</evidence>
<comment type="caution">
    <text evidence="11">The sequence shown here is derived from an EMBL/GenBank/DDBJ whole genome shotgun (WGS) entry which is preliminary data.</text>
</comment>
<dbReference type="Gene3D" id="3.40.50.300">
    <property type="entry name" value="P-loop containing nucleotide triphosphate hydrolases"/>
    <property type="match status" value="1"/>
</dbReference>
<name>A0A8J6LMQ8_9FIRM</name>
<keyword evidence="6" id="KW-1003">Cell membrane</keyword>
<evidence type="ECO:0000256" key="4">
    <source>
        <dbReference type="ARBA" id="ARBA00022884"/>
    </source>
</evidence>
<feature type="region of interest" description="G4" evidence="7">
    <location>
        <begin position="122"/>
        <end position="125"/>
    </location>
</feature>
<dbReference type="SUPFAM" id="SSF52540">
    <property type="entry name" value="P-loop containing nucleoside triphosphate hydrolases"/>
    <property type="match status" value="1"/>
</dbReference>
<feature type="domain" description="KH type-2" evidence="9">
    <location>
        <begin position="189"/>
        <end position="278"/>
    </location>
</feature>
<feature type="region of interest" description="G2" evidence="7">
    <location>
        <begin position="39"/>
        <end position="43"/>
    </location>
</feature>
<feature type="domain" description="Era-type G" evidence="10">
    <location>
        <begin position="5"/>
        <end position="170"/>
    </location>
</feature>
<feature type="binding site" evidence="6">
    <location>
        <begin position="13"/>
        <end position="20"/>
    </location>
    <ligand>
        <name>GTP</name>
        <dbReference type="ChEBI" id="CHEBI:37565"/>
    </ligand>
</feature>
<dbReference type="InterPro" id="IPR015946">
    <property type="entry name" value="KH_dom-like_a/b"/>
</dbReference>
<accession>A0A8J6LMQ8</accession>
<keyword evidence="3 6" id="KW-0547">Nucleotide-binding</keyword>
<keyword evidence="4 6" id="KW-0694">RNA-binding</keyword>
<dbReference type="GO" id="GO:0005525">
    <property type="term" value="F:GTP binding"/>
    <property type="evidence" value="ECO:0007669"/>
    <property type="project" value="UniProtKB-UniRule"/>
</dbReference>
<dbReference type="Pfam" id="PF01926">
    <property type="entry name" value="MMR_HSR1"/>
    <property type="match status" value="1"/>
</dbReference>
<feature type="binding site" evidence="6">
    <location>
        <begin position="60"/>
        <end position="64"/>
    </location>
    <ligand>
        <name>GTP</name>
        <dbReference type="ChEBI" id="CHEBI:37565"/>
    </ligand>
</feature>
<evidence type="ECO:0000256" key="3">
    <source>
        <dbReference type="ARBA" id="ARBA00022741"/>
    </source>
</evidence>